<dbReference type="AlphaFoldDB" id="A0A8B6FQH6"/>
<sequence>MKQIKKNSHSTEWFIFSYRLTDEAYIDMDDVDINGRSALHLAACSNQRKTVECMINHHLCFPEAKDRWNRTARDDAEWHKEKFSDSSYDLTLNILSSYVSRQTRINKWEKKKFFKESKAIELVTAANRGDFHTIK</sequence>
<organism evidence="1 2">
    <name type="scientific">Mytilus galloprovincialis</name>
    <name type="common">Mediterranean mussel</name>
    <dbReference type="NCBI Taxonomy" id="29158"/>
    <lineage>
        <taxon>Eukaryota</taxon>
        <taxon>Metazoa</taxon>
        <taxon>Spiralia</taxon>
        <taxon>Lophotrochozoa</taxon>
        <taxon>Mollusca</taxon>
        <taxon>Bivalvia</taxon>
        <taxon>Autobranchia</taxon>
        <taxon>Pteriomorphia</taxon>
        <taxon>Mytilida</taxon>
        <taxon>Mytiloidea</taxon>
        <taxon>Mytilidae</taxon>
        <taxon>Mytilinae</taxon>
        <taxon>Mytilus</taxon>
    </lineage>
</organism>
<gene>
    <name evidence="1" type="ORF">MGAL_10B021503</name>
</gene>
<reference evidence="1" key="1">
    <citation type="submission" date="2018-11" db="EMBL/GenBank/DDBJ databases">
        <authorList>
            <person name="Alioto T."/>
            <person name="Alioto T."/>
        </authorList>
    </citation>
    <scope>NUCLEOTIDE SEQUENCE</scope>
</reference>
<dbReference type="SUPFAM" id="SSF48403">
    <property type="entry name" value="Ankyrin repeat"/>
    <property type="match status" value="1"/>
</dbReference>
<name>A0A8B6FQH6_MYTGA</name>
<accession>A0A8B6FQH6</accession>
<proteinExistence type="predicted"/>
<feature type="non-terminal residue" evidence="1">
    <location>
        <position position="1"/>
    </location>
</feature>
<dbReference type="OrthoDB" id="9995210at2759"/>
<keyword evidence="2" id="KW-1185">Reference proteome</keyword>
<protein>
    <recommendedName>
        <fullName evidence="3">ANK_REP_REGION domain-containing protein</fullName>
    </recommendedName>
</protein>
<comment type="caution">
    <text evidence="1">The sequence shown here is derived from an EMBL/GenBank/DDBJ whole genome shotgun (WGS) entry which is preliminary data.</text>
</comment>
<dbReference type="InterPro" id="IPR036770">
    <property type="entry name" value="Ankyrin_rpt-contain_sf"/>
</dbReference>
<dbReference type="EMBL" id="UYJE01007143">
    <property type="protein sequence ID" value="VDI52149.1"/>
    <property type="molecule type" value="Genomic_DNA"/>
</dbReference>
<dbReference type="Gene3D" id="1.25.40.20">
    <property type="entry name" value="Ankyrin repeat-containing domain"/>
    <property type="match status" value="1"/>
</dbReference>
<evidence type="ECO:0000313" key="2">
    <source>
        <dbReference type="Proteomes" id="UP000596742"/>
    </source>
</evidence>
<evidence type="ECO:0008006" key="3">
    <source>
        <dbReference type="Google" id="ProtNLM"/>
    </source>
</evidence>
<dbReference type="Proteomes" id="UP000596742">
    <property type="component" value="Unassembled WGS sequence"/>
</dbReference>
<evidence type="ECO:0000313" key="1">
    <source>
        <dbReference type="EMBL" id="VDI52149.1"/>
    </source>
</evidence>